<dbReference type="PANTHER" id="PTHR34448">
    <property type="entry name" value="AMINOPEPTIDASE"/>
    <property type="match status" value="1"/>
</dbReference>
<organism evidence="2 3">
    <name type="scientific">Cohnella cellulosilytica</name>
    <dbReference type="NCBI Taxonomy" id="986710"/>
    <lineage>
        <taxon>Bacteria</taxon>
        <taxon>Bacillati</taxon>
        <taxon>Bacillota</taxon>
        <taxon>Bacilli</taxon>
        <taxon>Bacillales</taxon>
        <taxon>Paenibacillaceae</taxon>
        <taxon>Cohnella</taxon>
    </lineage>
</organism>
<dbReference type="PANTHER" id="PTHR34448:SF1">
    <property type="entry name" value="BLL6088 PROTEIN"/>
    <property type="match status" value="1"/>
</dbReference>
<proteinExistence type="predicted"/>
<dbReference type="InterPro" id="IPR058739">
    <property type="entry name" value="NicX"/>
</dbReference>
<reference evidence="3" key="1">
    <citation type="journal article" date="2019" name="Int. J. Syst. Evol. Microbiol.">
        <title>The Global Catalogue of Microorganisms (GCM) 10K type strain sequencing project: providing services to taxonomists for standard genome sequencing and annotation.</title>
        <authorList>
            <consortium name="The Broad Institute Genomics Platform"/>
            <consortium name="The Broad Institute Genome Sequencing Center for Infectious Disease"/>
            <person name="Wu L."/>
            <person name="Ma J."/>
        </authorList>
    </citation>
    <scope>NUCLEOTIDE SEQUENCE [LARGE SCALE GENOMIC DNA]</scope>
    <source>
        <strain evidence="3">KCTC 12907</strain>
    </source>
</reference>
<dbReference type="InterPro" id="IPR052170">
    <property type="entry name" value="M29_Exopeptidase"/>
</dbReference>
<evidence type="ECO:0000313" key="3">
    <source>
        <dbReference type="Proteomes" id="UP001596378"/>
    </source>
</evidence>
<dbReference type="GO" id="GO:0004177">
    <property type="term" value="F:aminopeptidase activity"/>
    <property type="evidence" value="ECO:0007669"/>
    <property type="project" value="UniProtKB-KW"/>
</dbReference>
<protein>
    <submittedName>
        <fullName evidence="2">Aminopeptidase</fullName>
    </submittedName>
</protein>
<dbReference type="RefSeq" id="WP_378048973.1">
    <property type="nucleotide sequence ID" value="NZ_JBHMDN010000019.1"/>
</dbReference>
<sequence length="319" mass="35001">MNVVKHIIEHCGDLKSDEWVCVLYDNSTFGVASVFLQYLEGIHANFSSYELIRTDTHGIEPPDEVAEAMKSSDLILCLTQYSLAHTQARLEATNGKSRFLSMPEYSVSLLNDPAVATDFRSRLQAVEAMTQALTNGKELYIETAAGTRMKMDISNRGGNCCPGFVNQLYRLGSPPDIEANIAPNEASTEGMLVIDGSITHELIGKLTDTVELRISKGKIDSIYSANEEICQALDKIFTRVKSDKAYYLGEVGIGLNKDAVLCGNMLIDEGSYGSLHFGFGSNYTIGGSNKVSFHLDFVLTKANMYIDGTMVIKEGEMQL</sequence>
<dbReference type="Proteomes" id="UP001596378">
    <property type="component" value="Unassembled WGS sequence"/>
</dbReference>
<dbReference type="SUPFAM" id="SSF144052">
    <property type="entry name" value="Thermophilic metalloprotease-like"/>
    <property type="match status" value="1"/>
</dbReference>
<keyword evidence="2" id="KW-0645">Protease</keyword>
<accession>A0ABW2FJE1</accession>
<dbReference type="EMBL" id="JBHTAI010000032">
    <property type="protein sequence ID" value="MFC7153275.1"/>
    <property type="molecule type" value="Genomic_DNA"/>
</dbReference>
<keyword evidence="1" id="KW-0479">Metal-binding</keyword>
<keyword evidence="2" id="KW-0378">Hydrolase</keyword>
<evidence type="ECO:0000313" key="2">
    <source>
        <dbReference type="EMBL" id="MFC7153275.1"/>
    </source>
</evidence>
<comment type="caution">
    <text evidence="2">The sequence shown here is derived from an EMBL/GenBank/DDBJ whole genome shotgun (WGS) entry which is preliminary data.</text>
</comment>
<keyword evidence="3" id="KW-1185">Reference proteome</keyword>
<gene>
    <name evidence="2" type="ORF">ACFQMJ_32530</name>
</gene>
<name>A0ABW2FJE1_9BACL</name>
<dbReference type="Pfam" id="PF26233">
    <property type="entry name" value="NicX"/>
    <property type="match status" value="1"/>
</dbReference>
<evidence type="ECO:0000256" key="1">
    <source>
        <dbReference type="ARBA" id="ARBA00022723"/>
    </source>
</evidence>
<keyword evidence="2" id="KW-0031">Aminopeptidase</keyword>